<keyword evidence="1" id="KW-0732">Signal</keyword>
<gene>
    <name evidence="3" type="ORF">JHD44_11825</name>
</gene>
<evidence type="ECO:0000259" key="2">
    <source>
        <dbReference type="SMART" id="SM00062"/>
    </source>
</evidence>
<name>A0ABS0ZCI3_9GAMM</name>
<reference evidence="3 4" key="1">
    <citation type="submission" date="2020-12" db="EMBL/GenBank/DDBJ databases">
        <title>Comparative genome analysis of fungal antagonists Marinomonas ostreistagni 398 and M. spartinae 468.</title>
        <authorList>
            <person name="Fields J.L."/>
            <person name="Mavrodi O.V."/>
            <person name="Biber P.D."/>
            <person name="Indest K.J."/>
            <person name="Mavrodi D.V."/>
        </authorList>
    </citation>
    <scope>NUCLEOTIDE SEQUENCE [LARGE SCALE GENOMIC DNA]</scope>
    <source>
        <strain evidence="3 4">USM7</strain>
    </source>
</reference>
<feature type="chain" id="PRO_5046227134" evidence="1">
    <location>
        <begin position="29"/>
        <end position="255"/>
    </location>
</feature>
<dbReference type="SMART" id="SM00062">
    <property type="entry name" value="PBPb"/>
    <property type="match status" value="1"/>
</dbReference>
<accession>A0ABS0ZCI3</accession>
<dbReference type="InterPro" id="IPR001638">
    <property type="entry name" value="Solute-binding_3/MltF_N"/>
</dbReference>
<dbReference type="EMBL" id="JAEMUH010000010">
    <property type="protein sequence ID" value="MBJ7551372.1"/>
    <property type="molecule type" value="Genomic_DNA"/>
</dbReference>
<evidence type="ECO:0000313" key="3">
    <source>
        <dbReference type="EMBL" id="MBJ7551372.1"/>
    </source>
</evidence>
<dbReference type="PANTHER" id="PTHR38834:SF3">
    <property type="entry name" value="SOLUTE-BINDING PROTEIN FAMILY 3_N-TERMINAL DOMAIN-CONTAINING PROTEIN"/>
    <property type="match status" value="1"/>
</dbReference>
<dbReference type="SUPFAM" id="SSF53850">
    <property type="entry name" value="Periplasmic binding protein-like II"/>
    <property type="match status" value="1"/>
</dbReference>
<protein>
    <submittedName>
        <fullName evidence="3">Transporter substrate-binding domain-containing protein</fullName>
    </submittedName>
</protein>
<dbReference type="PANTHER" id="PTHR38834">
    <property type="entry name" value="PERIPLASMIC SUBSTRATE BINDING PROTEIN FAMILY 3"/>
    <property type="match status" value="1"/>
</dbReference>
<keyword evidence="4" id="KW-1185">Reference proteome</keyword>
<dbReference type="RefSeq" id="WP_199462949.1">
    <property type="nucleotide sequence ID" value="NZ_JAEMUH010000010.1"/>
</dbReference>
<sequence>MIAKSLFKLSSCSVALMISLILGTNSHAATMTFSVVDYPPYILVDEKNNRISGMDVDIVKAAFASQGQEVSFNVLPWKRIVKSMELGLILGTVSCSKRASRDAFMLFSEPLSNVSRSIVSRTSLDTSQVQELSDLSKFSIVTVDGWGMQKKLIENELEHQSAPDLDSAIKAVMYRDVDLLYMAEYPARYSIKKLDIEEDLKVTSLINEPSLPLHLCISRDFPNATDILRTANKGLYTIKENGLLDEIRAKYLSHN</sequence>
<feature type="domain" description="Solute-binding protein family 3/N-terminal" evidence="2">
    <location>
        <begin position="30"/>
        <end position="255"/>
    </location>
</feature>
<dbReference type="Proteomes" id="UP000598488">
    <property type="component" value="Unassembled WGS sequence"/>
</dbReference>
<proteinExistence type="predicted"/>
<dbReference type="Pfam" id="PF00497">
    <property type="entry name" value="SBP_bac_3"/>
    <property type="match status" value="1"/>
</dbReference>
<dbReference type="Gene3D" id="3.40.190.10">
    <property type="entry name" value="Periplasmic binding protein-like II"/>
    <property type="match status" value="2"/>
</dbReference>
<evidence type="ECO:0000313" key="4">
    <source>
        <dbReference type="Proteomes" id="UP000598488"/>
    </source>
</evidence>
<comment type="caution">
    <text evidence="3">The sequence shown here is derived from an EMBL/GenBank/DDBJ whole genome shotgun (WGS) entry which is preliminary data.</text>
</comment>
<feature type="signal peptide" evidence="1">
    <location>
        <begin position="1"/>
        <end position="28"/>
    </location>
</feature>
<organism evidence="3 4">
    <name type="scientific">Marinomonas ostreistagni</name>
    <dbReference type="NCBI Taxonomy" id="359209"/>
    <lineage>
        <taxon>Bacteria</taxon>
        <taxon>Pseudomonadati</taxon>
        <taxon>Pseudomonadota</taxon>
        <taxon>Gammaproteobacteria</taxon>
        <taxon>Oceanospirillales</taxon>
        <taxon>Oceanospirillaceae</taxon>
        <taxon>Marinomonas</taxon>
    </lineage>
</organism>
<evidence type="ECO:0000256" key="1">
    <source>
        <dbReference type="SAM" id="SignalP"/>
    </source>
</evidence>